<keyword evidence="1" id="KW-0812">Transmembrane</keyword>
<keyword evidence="1" id="KW-0472">Membrane</keyword>
<organism evidence="2">
    <name type="scientific">Noctiluca scintillans</name>
    <name type="common">Sea sparkle</name>
    <name type="synonym">Red tide dinoflagellate</name>
    <dbReference type="NCBI Taxonomy" id="2966"/>
    <lineage>
        <taxon>Eukaryota</taxon>
        <taxon>Sar</taxon>
        <taxon>Alveolata</taxon>
        <taxon>Dinophyceae</taxon>
        <taxon>Noctilucales</taxon>
        <taxon>Noctilucaceae</taxon>
        <taxon>Noctiluca</taxon>
    </lineage>
</organism>
<feature type="transmembrane region" description="Helical" evidence="1">
    <location>
        <begin position="87"/>
        <end position="105"/>
    </location>
</feature>
<name>A0A7S1AZP9_NOCSC</name>
<sequence length="108" mass="10900">MYGDSGGTCGTTDSGTQCFALPAVAVASQTCLLPVVASMGTQCVQPEAVASQTQVVEPVLASIATSTDVDAVHKGTQTHGGTSIVNWPYLTLAVVATGLLAVAVYKRS</sequence>
<evidence type="ECO:0000256" key="1">
    <source>
        <dbReference type="SAM" id="Phobius"/>
    </source>
</evidence>
<evidence type="ECO:0000313" key="2">
    <source>
        <dbReference type="EMBL" id="CAD8869511.1"/>
    </source>
</evidence>
<dbReference type="EMBL" id="HBFQ01061890">
    <property type="protein sequence ID" value="CAD8869511.1"/>
    <property type="molecule type" value="Transcribed_RNA"/>
</dbReference>
<protein>
    <submittedName>
        <fullName evidence="2">Uncharacterized protein</fullName>
    </submittedName>
</protein>
<gene>
    <name evidence="2" type="ORF">NSCI0253_LOCUS43867</name>
</gene>
<accession>A0A7S1AZP9</accession>
<dbReference type="AlphaFoldDB" id="A0A7S1AZP9"/>
<reference evidence="2" key="1">
    <citation type="submission" date="2021-01" db="EMBL/GenBank/DDBJ databases">
        <authorList>
            <person name="Corre E."/>
            <person name="Pelletier E."/>
            <person name="Niang G."/>
            <person name="Scheremetjew M."/>
            <person name="Finn R."/>
            <person name="Kale V."/>
            <person name="Holt S."/>
            <person name="Cochrane G."/>
            <person name="Meng A."/>
            <person name="Brown T."/>
            <person name="Cohen L."/>
        </authorList>
    </citation>
    <scope>NUCLEOTIDE SEQUENCE</scope>
</reference>
<keyword evidence="1" id="KW-1133">Transmembrane helix</keyword>
<proteinExistence type="predicted"/>